<dbReference type="HOGENOM" id="CLU_2088275_0_0_1"/>
<dbReference type="Proteomes" id="UP000008810">
    <property type="component" value="Chromosome 2"/>
</dbReference>
<dbReference type="RefSeq" id="XP_010232243.1">
    <property type="nucleotide sequence ID" value="XM_010233941.3"/>
</dbReference>
<dbReference type="EnsemblPlants" id="KQK09490">
    <property type="protein sequence ID" value="KQK09490"/>
    <property type="gene ID" value="BRADI_2g48290v3"/>
</dbReference>
<sequence length="123" mass="13552">MRTQALVLAYLLAAALLHSLPRQSAAASPVSTAGKLVVGGTELRLPMIEKFSRSMTANQSTVQQLFLQTSSDDGIGHCRHPNWFSLLLEMTSPFARDHPFVDQEIGLDHLLVLTAAFVVYLFR</sequence>
<keyword evidence="1" id="KW-0732">Signal</keyword>
<reference evidence="2" key="2">
    <citation type="submission" date="2017-06" db="EMBL/GenBank/DDBJ databases">
        <title>WGS assembly of Brachypodium distachyon.</title>
        <authorList>
            <consortium name="The International Brachypodium Initiative"/>
            <person name="Lucas S."/>
            <person name="Harmon-Smith M."/>
            <person name="Lail K."/>
            <person name="Tice H."/>
            <person name="Grimwood J."/>
            <person name="Bruce D."/>
            <person name="Barry K."/>
            <person name="Shu S."/>
            <person name="Lindquist E."/>
            <person name="Wang M."/>
            <person name="Pitluck S."/>
            <person name="Vogel J.P."/>
            <person name="Garvin D.F."/>
            <person name="Mockler T.C."/>
            <person name="Schmutz J."/>
            <person name="Rokhsar D."/>
            <person name="Bevan M.W."/>
        </authorList>
    </citation>
    <scope>NUCLEOTIDE SEQUENCE</scope>
    <source>
        <strain evidence="2">Bd21</strain>
    </source>
</reference>
<name>I1HR00_BRADI</name>
<evidence type="ECO:0000313" key="3">
    <source>
        <dbReference type="EnsemblPlants" id="KQK09490"/>
    </source>
</evidence>
<dbReference type="OrthoDB" id="679400at2759"/>
<gene>
    <name evidence="3" type="primary">LOC104582857</name>
    <name evidence="2" type="ORF">BRADI_2g48290v3</name>
</gene>
<accession>I1HR00</accession>
<evidence type="ECO:0000256" key="1">
    <source>
        <dbReference type="SAM" id="SignalP"/>
    </source>
</evidence>
<proteinExistence type="predicted"/>
<dbReference type="Gramene" id="KQK09490">
    <property type="protein sequence ID" value="KQK09490"/>
    <property type="gene ID" value="BRADI_2g48290v3"/>
</dbReference>
<organism evidence="3">
    <name type="scientific">Brachypodium distachyon</name>
    <name type="common">Purple false brome</name>
    <name type="synonym">Trachynia distachya</name>
    <dbReference type="NCBI Taxonomy" id="15368"/>
    <lineage>
        <taxon>Eukaryota</taxon>
        <taxon>Viridiplantae</taxon>
        <taxon>Streptophyta</taxon>
        <taxon>Embryophyta</taxon>
        <taxon>Tracheophyta</taxon>
        <taxon>Spermatophyta</taxon>
        <taxon>Magnoliopsida</taxon>
        <taxon>Liliopsida</taxon>
        <taxon>Poales</taxon>
        <taxon>Poaceae</taxon>
        <taxon>BOP clade</taxon>
        <taxon>Pooideae</taxon>
        <taxon>Stipodae</taxon>
        <taxon>Brachypodieae</taxon>
        <taxon>Brachypodium</taxon>
    </lineage>
</organism>
<dbReference type="AlphaFoldDB" id="I1HR00"/>
<dbReference type="eggNOG" id="ENOG502R4H9">
    <property type="taxonomic scope" value="Eukaryota"/>
</dbReference>
<dbReference type="EMBL" id="CM000881">
    <property type="protein sequence ID" value="KQK09490.1"/>
    <property type="molecule type" value="Genomic_DNA"/>
</dbReference>
<feature type="signal peptide" evidence="1">
    <location>
        <begin position="1"/>
        <end position="26"/>
    </location>
</feature>
<evidence type="ECO:0000313" key="2">
    <source>
        <dbReference type="EMBL" id="KQK09490.1"/>
    </source>
</evidence>
<protein>
    <submittedName>
        <fullName evidence="2 3">Uncharacterized protein</fullName>
    </submittedName>
</protein>
<dbReference type="GeneID" id="104582857"/>
<evidence type="ECO:0000313" key="4">
    <source>
        <dbReference type="Proteomes" id="UP000008810"/>
    </source>
</evidence>
<dbReference type="OMA" id="RPMTIIG"/>
<reference evidence="2 3" key="1">
    <citation type="journal article" date="2010" name="Nature">
        <title>Genome sequencing and analysis of the model grass Brachypodium distachyon.</title>
        <authorList>
            <consortium name="International Brachypodium Initiative"/>
        </authorList>
    </citation>
    <scope>NUCLEOTIDE SEQUENCE [LARGE SCALE GENOMIC DNA]</scope>
    <source>
        <strain evidence="2">Bd21</strain>
        <strain evidence="3">cv. Bd21</strain>
    </source>
</reference>
<feature type="chain" id="PRO_5014094741" evidence="1">
    <location>
        <begin position="27"/>
        <end position="123"/>
    </location>
</feature>
<reference evidence="3" key="3">
    <citation type="submission" date="2018-08" db="UniProtKB">
        <authorList>
            <consortium name="EnsemblPlants"/>
        </authorList>
    </citation>
    <scope>IDENTIFICATION</scope>
    <source>
        <strain evidence="3">cv. Bd21</strain>
    </source>
</reference>
<dbReference type="KEGG" id="bdi:104582857"/>
<keyword evidence="4" id="KW-1185">Reference proteome</keyword>